<dbReference type="PaxDb" id="2903-EOD39700"/>
<evidence type="ECO:0000256" key="4">
    <source>
        <dbReference type="ARBA" id="ARBA00022692"/>
    </source>
</evidence>
<name>A0A0D3KVB5_EMIH1</name>
<keyword evidence="6" id="KW-0472">Membrane</keyword>
<dbReference type="GO" id="GO:0016757">
    <property type="term" value="F:glycosyltransferase activity"/>
    <property type="evidence" value="ECO:0007669"/>
    <property type="project" value="UniProtKB-KW"/>
</dbReference>
<evidence type="ECO:0000313" key="9">
    <source>
        <dbReference type="Proteomes" id="UP000013827"/>
    </source>
</evidence>
<protein>
    <recommendedName>
        <fullName evidence="7">Hydroxyproline O-arabinosyltransferase-like domain-containing protein</fullName>
    </recommendedName>
</protein>
<reference evidence="8" key="2">
    <citation type="submission" date="2024-10" db="UniProtKB">
        <authorList>
            <consortium name="EnsemblProtists"/>
        </authorList>
    </citation>
    <scope>IDENTIFICATION</scope>
</reference>
<dbReference type="eggNOG" id="ENOG502QQG8">
    <property type="taxonomic scope" value="Eukaryota"/>
</dbReference>
<sequence length="265" mass="29285">MASSAPAGSVHTVFSAECNPMFDWHSVALFHSHRTSGQPGGITRLLACDKEALASYRGLDIGPTFVHPNLRHWAGHNYAALNKPGSVKAWLESGEVPESVEYVLFIDADMLINRPLIPAEVGARRGTVVSAPYDYLVGTAQGLADLFNVSNQQMMARCGGMHLFHLDDLRRIAPLWLEYTQRVRVFACEQPKRFYELASPPAQGGEVGNGRRRQFMWMVEMYGYVFGAAEAGVPHHKISTEMMGYVGMVGVAPGSFILHYGLDWK</sequence>
<evidence type="ECO:0000256" key="1">
    <source>
        <dbReference type="ARBA" id="ARBA00004167"/>
    </source>
</evidence>
<dbReference type="HOGENOM" id="CLU_1052092_0_0_1"/>
<dbReference type="EnsemblProtists" id="EOD39700">
    <property type="protein sequence ID" value="EOD39700"/>
    <property type="gene ID" value="EMIHUDRAFT_462213"/>
</dbReference>
<dbReference type="PANTHER" id="PTHR31485:SF7">
    <property type="entry name" value="PEPTIDYL SERINE ALPHA-GALACTOSYLTRANSFERASE"/>
    <property type="match status" value="1"/>
</dbReference>
<dbReference type="InterPro" id="IPR044845">
    <property type="entry name" value="HPAT/SRGT1-like"/>
</dbReference>
<dbReference type="AlphaFoldDB" id="A0A0D3KVB5"/>
<dbReference type="GeneID" id="17284971"/>
<evidence type="ECO:0000259" key="7">
    <source>
        <dbReference type="Pfam" id="PF23452"/>
    </source>
</evidence>
<keyword evidence="4" id="KW-0812">Transmembrane</keyword>
<keyword evidence="3" id="KW-0808">Transferase</keyword>
<evidence type="ECO:0000256" key="5">
    <source>
        <dbReference type="ARBA" id="ARBA00022989"/>
    </source>
</evidence>
<dbReference type="KEGG" id="ehx:EMIHUDRAFT_462213"/>
<dbReference type="GO" id="GO:0016020">
    <property type="term" value="C:membrane"/>
    <property type="evidence" value="ECO:0007669"/>
    <property type="project" value="UniProtKB-SubCell"/>
</dbReference>
<proteinExistence type="predicted"/>
<evidence type="ECO:0000256" key="2">
    <source>
        <dbReference type="ARBA" id="ARBA00022676"/>
    </source>
</evidence>
<dbReference type="STRING" id="2903.R1FKY3"/>
<comment type="subcellular location">
    <subcellularLocation>
        <location evidence="1">Membrane</location>
        <topology evidence="1">Single-pass membrane protein</topology>
    </subcellularLocation>
</comment>
<keyword evidence="2" id="KW-0328">Glycosyltransferase</keyword>
<dbReference type="InterPro" id="IPR056508">
    <property type="entry name" value="HPAT-like"/>
</dbReference>
<keyword evidence="9" id="KW-1185">Reference proteome</keyword>
<reference evidence="9" key="1">
    <citation type="journal article" date="2013" name="Nature">
        <title>Pan genome of the phytoplankton Emiliania underpins its global distribution.</title>
        <authorList>
            <person name="Read B.A."/>
            <person name="Kegel J."/>
            <person name="Klute M.J."/>
            <person name="Kuo A."/>
            <person name="Lefebvre S.C."/>
            <person name="Maumus F."/>
            <person name="Mayer C."/>
            <person name="Miller J."/>
            <person name="Monier A."/>
            <person name="Salamov A."/>
            <person name="Young J."/>
            <person name="Aguilar M."/>
            <person name="Claverie J.M."/>
            <person name="Frickenhaus S."/>
            <person name="Gonzalez K."/>
            <person name="Herman E.K."/>
            <person name="Lin Y.C."/>
            <person name="Napier J."/>
            <person name="Ogata H."/>
            <person name="Sarno A.F."/>
            <person name="Shmutz J."/>
            <person name="Schroeder D."/>
            <person name="de Vargas C."/>
            <person name="Verret F."/>
            <person name="von Dassow P."/>
            <person name="Valentin K."/>
            <person name="Van de Peer Y."/>
            <person name="Wheeler G."/>
            <person name="Dacks J.B."/>
            <person name="Delwiche C.F."/>
            <person name="Dyhrman S.T."/>
            <person name="Glockner G."/>
            <person name="John U."/>
            <person name="Richards T."/>
            <person name="Worden A.Z."/>
            <person name="Zhang X."/>
            <person name="Grigoriev I.V."/>
            <person name="Allen A.E."/>
            <person name="Bidle K."/>
            <person name="Borodovsky M."/>
            <person name="Bowler C."/>
            <person name="Brownlee C."/>
            <person name="Cock J.M."/>
            <person name="Elias M."/>
            <person name="Gladyshev V.N."/>
            <person name="Groth M."/>
            <person name="Guda C."/>
            <person name="Hadaegh A."/>
            <person name="Iglesias-Rodriguez M.D."/>
            <person name="Jenkins J."/>
            <person name="Jones B.M."/>
            <person name="Lawson T."/>
            <person name="Leese F."/>
            <person name="Lindquist E."/>
            <person name="Lobanov A."/>
            <person name="Lomsadze A."/>
            <person name="Malik S.B."/>
            <person name="Marsh M.E."/>
            <person name="Mackinder L."/>
            <person name="Mock T."/>
            <person name="Mueller-Roeber B."/>
            <person name="Pagarete A."/>
            <person name="Parker M."/>
            <person name="Probert I."/>
            <person name="Quesneville H."/>
            <person name="Raines C."/>
            <person name="Rensing S.A."/>
            <person name="Riano-Pachon D.M."/>
            <person name="Richier S."/>
            <person name="Rokitta S."/>
            <person name="Shiraiwa Y."/>
            <person name="Soanes D.M."/>
            <person name="van der Giezen M."/>
            <person name="Wahlund T.M."/>
            <person name="Williams B."/>
            <person name="Wilson W."/>
            <person name="Wolfe G."/>
            <person name="Wurch L.L."/>
        </authorList>
    </citation>
    <scope>NUCLEOTIDE SEQUENCE</scope>
</reference>
<organism evidence="8 9">
    <name type="scientific">Emiliania huxleyi (strain CCMP1516)</name>
    <dbReference type="NCBI Taxonomy" id="280463"/>
    <lineage>
        <taxon>Eukaryota</taxon>
        <taxon>Haptista</taxon>
        <taxon>Haptophyta</taxon>
        <taxon>Prymnesiophyceae</taxon>
        <taxon>Isochrysidales</taxon>
        <taxon>Noelaerhabdaceae</taxon>
        <taxon>Emiliania</taxon>
    </lineage>
</organism>
<evidence type="ECO:0000313" key="8">
    <source>
        <dbReference type="EnsemblProtists" id="EOD39700"/>
    </source>
</evidence>
<accession>A0A0D3KVB5</accession>
<dbReference type="Proteomes" id="UP000013827">
    <property type="component" value="Unassembled WGS sequence"/>
</dbReference>
<dbReference type="PANTHER" id="PTHR31485">
    <property type="entry name" value="PEPTIDYL SERINE ALPHA-GALACTOSYLTRANSFERASE"/>
    <property type="match status" value="1"/>
</dbReference>
<evidence type="ECO:0000256" key="6">
    <source>
        <dbReference type="ARBA" id="ARBA00023136"/>
    </source>
</evidence>
<evidence type="ECO:0000256" key="3">
    <source>
        <dbReference type="ARBA" id="ARBA00022679"/>
    </source>
</evidence>
<dbReference type="Pfam" id="PF23452">
    <property type="entry name" value="HPAT"/>
    <property type="match status" value="1"/>
</dbReference>
<dbReference type="RefSeq" id="XP_005792129.1">
    <property type="nucleotide sequence ID" value="XM_005792072.1"/>
</dbReference>
<keyword evidence="5" id="KW-1133">Transmembrane helix</keyword>
<feature type="domain" description="Hydroxyproline O-arabinosyltransferase-like" evidence="7">
    <location>
        <begin position="12"/>
        <end position="183"/>
    </location>
</feature>